<feature type="compositionally biased region" description="Low complexity" evidence="1">
    <location>
        <begin position="98"/>
        <end position="108"/>
    </location>
</feature>
<reference evidence="2" key="3">
    <citation type="submission" date="2015-04" db="UniProtKB">
        <authorList>
            <consortium name="EnsemblPlants"/>
        </authorList>
    </citation>
    <scope>IDENTIFICATION</scope>
</reference>
<keyword evidence="3" id="KW-1185">Reference proteome</keyword>
<name>A0A0D9VYI2_9ORYZ</name>
<dbReference type="HOGENOM" id="CLU_1621399_0_0_1"/>
<feature type="region of interest" description="Disordered" evidence="1">
    <location>
        <begin position="86"/>
        <end position="164"/>
    </location>
</feature>
<protein>
    <submittedName>
        <fullName evidence="2">Uncharacterized protein</fullName>
    </submittedName>
</protein>
<dbReference type="Gramene" id="LPERR03G27360.1">
    <property type="protein sequence ID" value="LPERR03G27360.1"/>
    <property type="gene ID" value="LPERR03G27360"/>
</dbReference>
<feature type="compositionally biased region" description="Pro residues" evidence="1">
    <location>
        <begin position="86"/>
        <end position="97"/>
    </location>
</feature>
<sequence length="164" mass="17707">MWRSRLLRGKSREIAGVAPTAAIVTATAAVLTGSELEGHYGYELAVGWICAIHDGCDDRRVVEPARRVLLAAARFPSHHAFPFPPFCSQPPPAPPTAATPAGAHSAGSISARRRWVAADPEGEGGGRLYYSTEEDLRLVPPPPLRQRHSVELREPPESVMSPDE</sequence>
<dbReference type="AlphaFoldDB" id="A0A0D9VYI2"/>
<evidence type="ECO:0000313" key="3">
    <source>
        <dbReference type="Proteomes" id="UP000032180"/>
    </source>
</evidence>
<evidence type="ECO:0000256" key="1">
    <source>
        <dbReference type="SAM" id="MobiDB-lite"/>
    </source>
</evidence>
<organism evidence="2 3">
    <name type="scientific">Leersia perrieri</name>
    <dbReference type="NCBI Taxonomy" id="77586"/>
    <lineage>
        <taxon>Eukaryota</taxon>
        <taxon>Viridiplantae</taxon>
        <taxon>Streptophyta</taxon>
        <taxon>Embryophyta</taxon>
        <taxon>Tracheophyta</taxon>
        <taxon>Spermatophyta</taxon>
        <taxon>Magnoliopsida</taxon>
        <taxon>Liliopsida</taxon>
        <taxon>Poales</taxon>
        <taxon>Poaceae</taxon>
        <taxon>BOP clade</taxon>
        <taxon>Oryzoideae</taxon>
        <taxon>Oryzeae</taxon>
        <taxon>Oryzinae</taxon>
        <taxon>Leersia</taxon>
    </lineage>
</organism>
<reference evidence="2 3" key="1">
    <citation type="submission" date="2012-08" db="EMBL/GenBank/DDBJ databases">
        <title>Oryza genome evolution.</title>
        <authorList>
            <person name="Wing R.A."/>
        </authorList>
    </citation>
    <scope>NUCLEOTIDE SEQUENCE</scope>
</reference>
<dbReference type="Proteomes" id="UP000032180">
    <property type="component" value="Chromosome 3"/>
</dbReference>
<reference evidence="3" key="2">
    <citation type="submission" date="2013-12" db="EMBL/GenBank/DDBJ databases">
        <authorList>
            <person name="Yu Y."/>
            <person name="Lee S."/>
            <person name="de Baynast K."/>
            <person name="Wissotski M."/>
            <person name="Liu L."/>
            <person name="Talag J."/>
            <person name="Goicoechea J."/>
            <person name="Angelova A."/>
            <person name="Jetty R."/>
            <person name="Kudrna D."/>
            <person name="Golser W."/>
            <person name="Rivera L."/>
            <person name="Zhang J."/>
            <person name="Wing R."/>
        </authorList>
    </citation>
    <scope>NUCLEOTIDE SEQUENCE</scope>
</reference>
<dbReference type="EnsemblPlants" id="LPERR03G27360.1">
    <property type="protein sequence ID" value="LPERR03G27360.1"/>
    <property type="gene ID" value="LPERR03G27360"/>
</dbReference>
<evidence type="ECO:0000313" key="2">
    <source>
        <dbReference type="EnsemblPlants" id="LPERR03G27360.1"/>
    </source>
</evidence>
<proteinExistence type="predicted"/>
<accession>A0A0D9VYI2</accession>